<protein>
    <recommendedName>
        <fullName evidence="5">Zn(2)-C6 fungal-type domain-containing protein</fullName>
    </recommendedName>
</protein>
<evidence type="ECO:0000313" key="6">
    <source>
        <dbReference type="EMBL" id="RSH83707.1"/>
    </source>
</evidence>
<dbReference type="SMART" id="SM00066">
    <property type="entry name" value="GAL4"/>
    <property type="match status" value="1"/>
</dbReference>
<dbReference type="InterPro" id="IPR036864">
    <property type="entry name" value="Zn2-C6_fun-type_DNA-bd_sf"/>
</dbReference>
<dbReference type="STRING" id="1890683.A0A427XY41"/>
<evidence type="ECO:0000256" key="3">
    <source>
        <dbReference type="ARBA" id="ARBA00023163"/>
    </source>
</evidence>
<keyword evidence="7" id="KW-1185">Reference proteome</keyword>
<dbReference type="GO" id="GO:0005634">
    <property type="term" value="C:nucleus"/>
    <property type="evidence" value="ECO:0007669"/>
    <property type="project" value="TreeGrafter"/>
</dbReference>
<dbReference type="GO" id="GO:0000981">
    <property type="term" value="F:DNA-binding transcription factor activity, RNA polymerase II-specific"/>
    <property type="evidence" value="ECO:0007669"/>
    <property type="project" value="InterPro"/>
</dbReference>
<feature type="domain" description="Zn(2)-C6 fungal-type" evidence="5">
    <location>
        <begin position="250"/>
        <end position="279"/>
    </location>
</feature>
<keyword evidence="2" id="KW-0238">DNA-binding</keyword>
<proteinExistence type="predicted"/>
<reference evidence="6 7" key="1">
    <citation type="submission" date="2018-11" db="EMBL/GenBank/DDBJ databases">
        <title>Genome sequence of Saitozyma podzolica DSM 27192.</title>
        <authorList>
            <person name="Aliyu H."/>
            <person name="Gorte O."/>
            <person name="Ochsenreither K."/>
        </authorList>
    </citation>
    <scope>NUCLEOTIDE SEQUENCE [LARGE SCALE GENOMIC DNA]</scope>
    <source>
        <strain evidence="6 7">DSM 27192</strain>
    </source>
</reference>
<dbReference type="EMBL" id="RSCD01000024">
    <property type="protein sequence ID" value="RSH83707.1"/>
    <property type="molecule type" value="Genomic_DNA"/>
</dbReference>
<evidence type="ECO:0000313" key="7">
    <source>
        <dbReference type="Proteomes" id="UP000279259"/>
    </source>
</evidence>
<gene>
    <name evidence="6" type="ORF">EHS25_005611</name>
</gene>
<dbReference type="InterPro" id="IPR051127">
    <property type="entry name" value="Fungal_SecMet_Regulators"/>
</dbReference>
<dbReference type="PROSITE" id="PS00463">
    <property type="entry name" value="ZN2_CY6_FUNGAL_1"/>
    <property type="match status" value="1"/>
</dbReference>
<evidence type="ECO:0000256" key="2">
    <source>
        <dbReference type="ARBA" id="ARBA00023125"/>
    </source>
</evidence>
<dbReference type="PANTHER" id="PTHR47424">
    <property type="entry name" value="REGULATORY PROTEIN GAL4"/>
    <property type="match status" value="1"/>
</dbReference>
<accession>A0A427XY41</accession>
<dbReference type="Gene3D" id="4.10.240.10">
    <property type="entry name" value="Zn(2)-C6 fungal-type DNA-binding domain"/>
    <property type="match status" value="1"/>
</dbReference>
<dbReference type="SUPFAM" id="SSF57701">
    <property type="entry name" value="Zn2/Cys6 DNA-binding domain"/>
    <property type="match status" value="1"/>
</dbReference>
<dbReference type="GO" id="GO:0000978">
    <property type="term" value="F:RNA polymerase II cis-regulatory region sequence-specific DNA binding"/>
    <property type="evidence" value="ECO:0007669"/>
    <property type="project" value="TreeGrafter"/>
</dbReference>
<dbReference type="InterPro" id="IPR001138">
    <property type="entry name" value="Zn2Cys6_DnaBD"/>
</dbReference>
<dbReference type="PROSITE" id="PS50048">
    <property type="entry name" value="ZN2_CY6_FUNGAL_2"/>
    <property type="match status" value="1"/>
</dbReference>
<organism evidence="6 7">
    <name type="scientific">Saitozyma podzolica</name>
    <dbReference type="NCBI Taxonomy" id="1890683"/>
    <lineage>
        <taxon>Eukaryota</taxon>
        <taxon>Fungi</taxon>
        <taxon>Dikarya</taxon>
        <taxon>Basidiomycota</taxon>
        <taxon>Agaricomycotina</taxon>
        <taxon>Tremellomycetes</taxon>
        <taxon>Tremellales</taxon>
        <taxon>Trimorphomycetaceae</taxon>
        <taxon>Saitozyma</taxon>
    </lineage>
</organism>
<dbReference type="OrthoDB" id="39175at2759"/>
<dbReference type="CDD" id="cd00067">
    <property type="entry name" value="GAL4"/>
    <property type="match status" value="1"/>
</dbReference>
<evidence type="ECO:0000256" key="4">
    <source>
        <dbReference type="ARBA" id="ARBA00023242"/>
    </source>
</evidence>
<dbReference type="Pfam" id="PF00172">
    <property type="entry name" value="Zn_clus"/>
    <property type="match status" value="1"/>
</dbReference>
<evidence type="ECO:0000259" key="5">
    <source>
        <dbReference type="PROSITE" id="PS50048"/>
    </source>
</evidence>
<dbReference type="PANTHER" id="PTHR47424:SF3">
    <property type="entry name" value="REGULATORY PROTEIN GAL4"/>
    <property type="match status" value="1"/>
</dbReference>
<comment type="caution">
    <text evidence="6">The sequence shown here is derived from an EMBL/GenBank/DDBJ whole genome shotgun (WGS) entry which is preliminary data.</text>
</comment>
<keyword evidence="4" id="KW-0539">Nucleus</keyword>
<evidence type="ECO:0000256" key="1">
    <source>
        <dbReference type="ARBA" id="ARBA00023015"/>
    </source>
</evidence>
<keyword evidence="3" id="KW-0804">Transcription</keyword>
<sequence length="537" mass="58883">MFDAFCGLLLRDDLHKLYDRLEWSLHYNEGMFYALLPTASESSKFPPPFSPPLAVCLCLLLFTKELLYTHIPNTHPHKISPRLAPGMLVACPTWPPLPNNTVELPQLEDSDSSPVSTMPPVEQSFPAMPYYSTSMHSTTMGTTPNDGWPLSSSMSLSIPDYLPYALGLTFNPAAATTYNPYVCNYLPTAVPTGMPPSSSASTANCTRPIDAFGAAPPPYDLHWTAPMDLALADESLPEVAPRKRSRAAQACKKCRRRKARCFGGDPCNRCFKRKSECEFTSSRQRGLNRPRLPDLPIQNLFLPPHPHPHPQFHTKHSHARPQANPHVHPAVHPAPVPLARALTNTHSHSNKHKVRRHSVHSVKPASTMMMPQIPSVFRLLPMHTTAIPHPEPPALGLGLELNPAAIDEYADGKSGPDFGNPSSAPVFVSNSNSSTLWGFGTGSTITLLSADATLRPRLTGMGGGFELYMPLEDEMMFQFSPQDLGASHDVDRSCDYRFTPSGNQAYTSPSASDQDAVIASSQVYRHVIVHAQLFSSA</sequence>
<dbReference type="GO" id="GO:0000435">
    <property type="term" value="P:positive regulation of transcription from RNA polymerase II promoter by galactose"/>
    <property type="evidence" value="ECO:0007669"/>
    <property type="project" value="TreeGrafter"/>
</dbReference>
<dbReference type="Proteomes" id="UP000279259">
    <property type="component" value="Unassembled WGS sequence"/>
</dbReference>
<dbReference type="AlphaFoldDB" id="A0A427XY41"/>
<name>A0A427XY41_9TREE</name>
<dbReference type="GO" id="GO:0008270">
    <property type="term" value="F:zinc ion binding"/>
    <property type="evidence" value="ECO:0007669"/>
    <property type="project" value="InterPro"/>
</dbReference>
<keyword evidence="1" id="KW-0805">Transcription regulation</keyword>